<keyword evidence="7" id="KW-1015">Disulfide bond</keyword>
<name>A0A8J9VPP1_BRALA</name>
<feature type="transmembrane region" description="Helical" evidence="12">
    <location>
        <begin position="349"/>
        <end position="367"/>
    </location>
</feature>
<keyword evidence="15" id="KW-1185">Reference proteome</keyword>
<feature type="transmembrane region" description="Helical" evidence="12">
    <location>
        <begin position="387"/>
        <end position="411"/>
    </location>
</feature>
<keyword evidence="10 11" id="KW-0807">Transducer</keyword>
<evidence type="ECO:0000259" key="13">
    <source>
        <dbReference type="PROSITE" id="PS50262"/>
    </source>
</evidence>
<evidence type="ECO:0000256" key="5">
    <source>
        <dbReference type="ARBA" id="ARBA00023040"/>
    </source>
</evidence>
<evidence type="ECO:0000313" key="14">
    <source>
        <dbReference type="EMBL" id="CAH1237858.1"/>
    </source>
</evidence>
<evidence type="ECO:0000256" key="9">
    <source>
        <dbReference type="ARBA" id="ARBA00023180"/>
    </source>
</evidence>
<dbReference type="Gene3D" id="1.20.1070.10">
    <property type="entry name" value="Rhodopsin 7-helix transmembrane proteins"/>
    <property type="match status" value="1"/>
</dbReference>
<dbReference type="InterPro" id="IPR000405">
    <property type="entry name" value="Galanin_rcpt"/>
</dbReference>
<evidence type="ECO:0000256" key="12">
    <source>
        <dbReference type="SAM" id="Phobius"/>
    </source>
</evidence>
<feature type="transmembrane region" description="Helical" evidence="12">
    <location>
        <begin position="250"/>
        <end position="270"/>
    </location>
</feature>
<accession>A0A8J9VPP1</accession>
<dbReference type="Pfam" id="PF00001">
    <property type="entry name" value="7tm_1"/>
    <property type="match status" value="1"/>
</dbReference>
<dbReference type="PROSITE" id="PS50262">
    <property type="entry name" value="G_PROTEIN_RECEP_F1_2"/>
    <property type="match status" value="1"/>
</dbReference>
<evidence type="ECO:0000256" key="1">
    <source>
        <dbReference type="ARBA" id="ARBA00004651"/>
    </source>
</evidence>
<feature type="transmembrane region" description="Helical" evidence="12">
    <location>
        <begin position="134"/>
        <end position="159"/>
    </location>
</feature>
<dbReference type="PANTHER" id="PTHR45695:SF23">
    <property type="entry name" value="GALANIN-LIKE G-PROTEIN COUPLED RECEPTOR NPR-9"/>
    <property type="match status" value="1"/>
</dbReference>
<evidence type="ECO:0000256" key="10">
    <source>
        <dbReference type="ARBA" id="ARBA00023224"/>
    </source>
</evidence>
<evidence type="ECO:0000256" key="6">
    <source>
        <dbReference type="ARBA" id="ARBA00023136"/>
    </source>
</evidence>
<dbReference type="CDD" id="cd15095">
    <property type="entry name" value="7tmA_KiSS1R"/>
    <property type="match status" value="1"/>
</dbReference>
<dbReference type="EMBL" id="OV696695">
    <property type="protein sequence ID" value="CAH1237858.1"/>
    <property type="molecule type" value="Genomic_DNA"/>
</dbReference>
<dbReference type="Proteomes" id="UP000838412">
    <property type="component" value="Chromosome 10"/>
</dbReference>
<sequence>MLFLDRTFHWSSPLCIHISTWDGTFWWSSPELDIQDLGQRLRVVLTTVLHSKPGAVLSSGRYNNSRVNTRAFKGSSPQLYILNLEQRLRVVLTTTLHSAPGTAPGMEGDNATSASYGGNHTAALTPFPVLPEAYIMPAIISVIILVGVAGNSLVIFVIFRIGEMRTVTNYYIANLATTDLAFLVLCLPITAVIYAVPSWPFGLVMCKLNNYLIQVTLTATCLTLAALSMDRFCAIVLPIRSMGFRQPRTAVAVSIFIWMVSFLLSIPVAIVRDLVTVTWRGHVLVLCREPSWSSAAAQSAYALYTVVITYLIPLLICMVACAWNVRHLCRRARLQACRHEHRTFQTRRVAMMVVGVVVLFAVCWLPNNVMNLYRLMNRDYKPNTAFYRLKMAALCLSYANSAMNPFVYTLVGESFRRNLRKALKLRCGRQSKKPLRGVVSVRYSSERSRVTVMYSSSIRAKRRCDTIHEHGALSLDRPIATRNTSILTV</sequence>
<dbReference type="PRINTS" id="PR00237">
    <property type="entry name" value="GPCRRHODOPSN"/>
</dbReference>
<keyword evidence="3 11" id="KW-0812">Transmembrane</keyword>
<evidence type="ECO:0000256" key="8">
    <source>
        <dbReference type="ARBA" id="ARBA00023170"/>
    </source>
</evidence>
<dbReference type="PANTHER" id="PTHR45695">
    <property type="entry name" value="LEUCOKININ RECEPTOR-RELATED"/>
    <property type="match status" value="1"/>
</dbReference>
<reference evidence="14" key="1">
    <citation type="submission" date="2022-01" db="EMBL/GenBank/DDBJ databases">
        <authorList>
            <person name="Braso-Vives M."/>
        </authorList>
    </citation>
    <scope>NUCLEOTIDE SEQUENCE</scope>
</reference>
<evidence type="ECO:0000256" key="4">
    <source>
        <dbReference type="ARBA" id="ARBA00022989"/>
    </source>
</evidence>
<keyword evidence="9" id="KW-0325">Glycoprotein</keyword>
<dbReference type="AlphaFoldDB" id="A0A8J9VPP1"/>
<evidence type="ECO:0000256" key="11">
    <source>
        <dbReference type="RuleBase" id="RU000688"/>
    </source>
</evidence>
<evidence type="ECO:0000256" key="7">
    <source>
        <dbReference type="ARBA" id="ARBA00023157"/>
    </source>
</evidence>
<gene>
    <name evidence="14" type="primary">KISS1R</name>
    <name evidence="14" type="ORF">BLAG_LOCUS2660</name>
</gene>
<comment type="subcellular location">
    <subcellularLocation>
        <location evidence="1">Cell membrane</location>
        <topology evidence="1">Multi-pass membrane protein</topology>
    </subcellularLocation>
</comment>
<keyword evidence="8 11" id="KW-0675">Receptor</keyword>
<dbReference type="OrthoDB" id="2132067at2759"/>
<protein>
    <submittedName>
        <fullName evidence="14">KISS1R protein</fullName>
    </submittedName>
</protein>
<feature type="domain" description="G-protein coupled receptors family 1 profile" evidence="13">
    <location>
        <begin position="150"/>
        <end position="408"/>
    </location>
</feature>
<dbReference type="PRINTS" id="PR00663">
    <property type="entry name" value="GALANINR"/>
</dbReference>
<keyword evidence="2" id="KW-1003">Cell membrane</keyword>
<dbReference type="SUPFAM" id="SSF81321">
    <property type="entry name" value="Family A G protein-coupled receptor-like"/>
    <property type="match status" value="1"/>
</dbReference>
<evidence type="ECO:0000313" key="15">
    <source>
        <dbReference type="Proteomes" id="UP000838412"/>
    </source>
</evidence>
<evidence type="ECO:0000256" key="2">
    <source>
        <dbReference type="ARBA" id="ARBA00022475"/>
    </source>
</evidence>
<dbReference type="GO" id="GO:0004930">
    <property type="term" value="F:G protein-coupled receptor activity"/>
    <property type="evidence" value="ECO:0007669"/>
    <property type="project" value="UniProtKB-KW"/>
</dbReference>
<keyword evidence="5 11" id="KW-0297">G-protein coupled receptor</keyword>
<proteinExistence type="inferred from homology"/>
<feature type="transmembrane region" description="Helical" evidence="12">
    <location>
        <begin position="301"/>
        <end position="325"/>
    </location>
</feature>
<organism evidence="14 15">
    <name type="scientific">Branchiostoma lanceolatum</name>
    <name type="common">Common lancelet</name>
    <name type="synonym">Amphioxus lanceolatum</name>
    <dbReference type="NCBI Taxonomy" id="7740"/>
    <lineage>
        <taxon>Eukaryota</taxon>
        <taxon>Metazoa</taxon>
        <taxon>Chordata</taxon>
        <taxon>Cephalochordata</taxon>
        <taxon>Leptocardii</taxon>
        <taxon>Amphioxiformes</taxon>
        <taxon>Branchiostomatidae</taxon>
        <taxon>Branchiostoma</taxon>
    </lineage>
</organism>
<evidence type="ECO:0000256" key="3">
    <source>
        <dbReference type="ARBA" id="ARBA00022692"/>
    </source>
</evidence>
<feature type="transmembrane region" description="Helical" evidence="12">
    <location>
        <begin position="211"/>
        <end position="229"/>
    </location>
</feature>
<dbReference type="InterPro" id="IPR000276">
    <property type="entry name" value="GPCR_Rhodpsn"/>
</dbReference>
<dbReference type="PROSITE" id="PS00237">
    <property type="entry name" value="G_PROTEIN_RECEP_F1_1"/>
    <property type="match status" value="1"/>
</dbReference>
<feature type="transmembrane region" description="Helical" evidence="12">
    <location>
        <begin position="180"/>
        <end position="199"/>
    </location>
</feature>
<dbReference type="GO" id="GO:0005886">
    <property type="term" value="C:plasma membrane"/>
    <property type="evidence" value="ECO:0007669"/>
    <property type="project" value="UniProtKB-SubCell"/>
</dbReference>
<dbReference type="InterPro" id="IPR017452">
    <property type="entry name" value="GPCR_Rhodpsn_7TM"/>
</dbReference>
<comment type="similarity">
    <text evidence="11">Belongs to the G-protein coupled receptor 1 family.</text>
</comment>
<keyword evidence="6 12" id="KW-0472">Membrane</keyword>
<keyword evidence="4 12" id="KW-1133">Transmembrane helix</keyword>